<evidence type="ECO:0000313" key="3">
    <source>
        <dbReference type="Proteomes" id="UP000239209"/>
    </source>
</evidence>
<dbReference type="InterPro" id="IPR036388">
    <property type="entry name" value="WH-like_DNA-bd_sf"/>
</dbReference>
<dbReference type="InterPro" id="IPR036390">
    <property type="entry name" value="WH_DNA-bd_sf"/>
</dbReference>
<dbReference type="AlphaFoldDB" id="A0A2T0SFF3"/>
<proteinExistence type="predicted"/>
<evidence type="ECO:0000313" key="2">
    <source>
        <dbReference type="EMBL" id="PRY32139.1"/>
    </source>
</evidence>
<dbReference type="Gene3D" id="1.10.10.10">
    <property type="entry name" value="Winged helix-like DNA-binding domain superfamily/Winged helix DNA-binding domain"/>
    <property type="match status" value="1"/>
</dbReference>
<keyword evidence="3" id="KW-1185">Reference proteome</keyword>
<reference evidence="2 3" key="1">
    <citation type="submission" date="2018-03" db="EMBL/GenBank/DDBJ databases">
        <title>Genomic Encyclopedia of Archaeal and Bacterial Type Strains, Phase II (KMG-II): from individual species to whole genera.</title>
        <authorList>
            <person name="Goeker M."/>
        </authorList>
    </citation>
    <scope>NUCLEOTIDE SEQUENCE [LARGE SCALE GENOMIC DNA]</scope>
    <source>
        <strain evidence="2 3">DSM 45348</strain>
    </source>
</reference>
<name>A0A2T0SFF3_9ACTN</name>
<dbReference type="PANTHER" id="PTHR33164">
    <property type="entry name" value="TRANSCRIPTIONAL REGULATOR, MARR FAMILY"/>
    <property type="match status" value="1"/>
</dbReference>
<evidence type="ECO:0000259" key="1">
    <source>
        <dbReference type="PROSITE" id="PS50995"/>
    </source>
</evidence>
<dbReference type="SMART" id="SM00347">
    <property type="entry name" value="HTH_MARR"/>
    <property type="match status" value="1"/>
</dbReference>
<gene>
    <name evidence="2" type="ORF">CLV70_102350</name>
</gene>
<dbReference type="InterPro" id="IPR039422">
    <property type="entry name" value="MarR/SlyA-like"/>
</dbReference>
<organism evidence="2 3">
    <name type="scientific">Pseudosporangium ferrugineum</name>
    <dbReference type="NCBI Taxonomy" id="439699"/>
    <lineage>
        <taxon>Bacteria</taxon>
        <taxon>Bacillati</taxon>
        <taxon>Actinomycetota</taxon>
        <taxon>Actinomycetes</taxon>
        <taxon>Micromonosporales</taxon>
        <taxon>Micromonosporaceae</taxon>
        <taxon>Pseudosporangium</taxon>
    </lineage>
</organism>
<dbReference type="Proteomes" id="UP000239209">
    <property type="component" value="Unassembled WGS sequence"/>
</dbReference>
<dbReference type="PROSITE" id="PS50995">
    <property type="entry name" value="HTH_MARR_2"/>
    <property type="match status" value="1"/>
</dbReference>
<dbReference type="Pfam" id="PF12802">
    <property type="entry name" value="MarR_2"/>
    <property type="match status" value="1"/>
</dbReference>
<accession>A0A2T0SFF3</accession>
<dbReference type="RefSeq" id="WP_158277717.1">
    <property type="nucleotide sequence ID" value="NZ_PVZG01000002.1"/>
</dbReference>
<protein>
    <submittedName>
        <fullName evidence="2">MarR family transcriptional regulator</fullName>
    </submittedName>
</protein>
<dbReference type="InterPro" id="IPR000835">
    <property type="entry name" value="HTH_MarR-typ"/>
</dbReference>
<dbReference type="GO" id="GO:0003700">
    <property type="term" value="F:DNA-binding transcription factor activity"/>
    <property type="evidence" value="ECO:0007669"/>
    <property type="project" value="InterPro"/>
</dbReference>
<dbReference type="OrthoDB" id="3177763at2"/>
<dbReference type="PANTHER" id="PTHR33164:SF43">
    <property type="entry name" value="HTH-TYPE TRANSCRIPTIONAL REPRESSOR YETL"/>
    <property type="match status" value="1"/>
</dbReference>
<dbReference type="GO" id="GO:0006950">
    <property type="term" value="P:response to stress"/>
    <property type="evidence" value="ECO:0007669"/>
    <property type="project" value="TreeGrafter"/>
</dbReference>
<comment type="caution">
    <text evidence="2">The sequence shown here is derived from an EMBL/GenBank/DDBJ whole genome shotgun (WGS) entry which is preliminary data.</text>
</comment>
<feature type="domain" description="HTH marR-type" evidence="1">
    <location>
        <begin position="6"/>
        <end position="140"/>
    </location>
</feature>
<dbReference type="SUPFAM" id="SSF46785">
    <property type="entry name" value="Winged helix' DNA-binding domain"/>
    <property type="match status" value="1"/>
</dbReference>
<dbReference type="EMBL" id="PVZG01000002">
    <property type="protein sequence ID" value="PRY32139.1"/>
    <property type="molecule type" value="Genomic_DNA"/>
</dbReference>
<sequence length="154" mass="16935">MAENFEDRLTYLMRRVSTALAQDVDRALRDFSITHAQYGALAQLGLVDPEALSAATMAERNGITAQSMSAAIAGLLDRGLVRREPHPTHGRILQVRITSEGAALLARAHAATGRAEERALAFLDDEQYRVLRDTLRNTMHSMGLYLYTPADDPA</sequence>